<evidence type="ECO:0000256" key="6">
    <source>
        <dbReference type="SAM" id="Phobius"/>
    </source>
</evidence>
<dbReference type="InterPro" id="IPR003339">
    <property type="entry name" value="ABC/ECF_trnsptr_transmembrane"/>
</dbReference>
<feature type="transmembrane region" description="Helical" evidence="6">
    <location>
        <begin position="98"/>
        <end position="116"/>
    </location>
</feature>
<evidence type="ECO:0000256" key="1">
    <source>
        <dbReference type="ARBA" id="ARBA00004141"/>
    </source>
</evidence>
<keyword evidence="8" id="KW-1185">Reference proteome</keyword>
<comment type="subcellular location">
    <subcellularLocation>
        <location evidence="1">Membrane</location>
        <topology evidence="1">Multi-pass membrane protein</topology>
    </subcellularLocation>
</comment>
<sequence length="264" mass="29760">MPEWLLTDENYSPPNDRDTFVNKSILSFLSILARIKTQDSSETGKYGISAIFKVAFTFMLILLLSLSRSFVFVMIINVYLIVILSLMKAEDIVKILKVSLVMSLFTFILLLPAAFWGNSSSTILITGKVFATITVVNILSRTTKWTSITGALKKFFVPDLFILVLDITIKYIVMLGDFALSMLYALKLRSVGKNKSKYTALSGIGGTLFIKSKEMAEDMYIAMECRGFTGEYHVYNNFKFTIADFGYIMINVGIIVLFVYFGRI</sequence>
<evidence type="ECO:0000313" key="7">
    <source>
        <dbReference type="EMBL" id="MBC3889048.1"/>
    </source>
</evidence>
<dbReference type="PANTHER" id="PTHR34857">
    <property type="entry name" value="SLL0384 PROTEIN"/>
    <property type="match status" value="1"/>
</dbReference>
<keyword evidence="5 6" id="KW-0472">Membrane</keyword>
<gene>
    <name evidence="7" type="ORF">GH810_12055</name>
</gene>
<evidence type="ECO:0000256" key="2">
    <source>
        <dbReference type="ARBA" id="ARBA00022475"/>
    </source>
</evidence>
<evidence type="ECO:0000256" key="5">
    <source>
        <dbReference type="ARBA" id="ARBA00023136"/>
    </source>
</evidence>
<dbReference type="PANTHER" id="PTHR34857:SF2">
    <property type="entry name" value="SLL0384 PROTEIN"/>
    <property type="match status" value="1"/>
</dbReference>
<feature type="transmembrane region" description="Helical" evidence="6">
    <location>
        <begin position="70"/>
        <end position="86"/>
    </location>
</feature>
<name>A0A923I310_9FIRM</name>
<dbReference type="EMBL" id="WJBD01000014">
    <property type="protein sequence ID" value="MBC3889048.1"/>
    <property type="molecule type" value="Genomic_DNA"/>
</dbReference>
<evidence type="ECO:0000256" key="3">
    <source>
        <dbReference type="ARBA" id="ARBA00022692"/>
    </source>
</evidence>
<dbReference type="OrthoDB" id="8585740at2"/>
<keyword evidence="4 6" id="KW-1133">Transmembrane helix</keyword>
<dbReference type="InterPro" id="IPR051611">
    <property type="entry name" value="ECF_transporter_component"/>
</dbReference>
<reference evidence="7" key="2">
    <citation type="submission" date="2020-10" db="EMBL/GenBank/DDBJ databases">
        <title>Comparative genomics of the Acetobacterium genus.</title>
        <authorList>
            <person name="Marshall C."/>
            <person name="May H."/>
            <person name="Norman S."/>
        </authorList>
    </citation>
    <scope>NUCLEOTIDE SEQUENCE</scope>
    <source>
        <strain evidence="7">DER-2019</strain>
    </source>
</reference>
<dbReference type="AlphaFoldDB" id="A0A923I310"/>
<accession>A0A923I310</accession>
<protein>
    <submittedName>
        <fullName evidence="7">Energy-coupling factor transporter transmembrane protein EcfT</fullName>
    </submittedName>
</protein>
<feature type="transmembrane region" description="Helical" evidence="6">
    <location>
        <begin position="160"/>
        <end position="186"/>
    </location>
</feature>
<comment type="caution">
    <text evidence="7">The sequence shown here is derived from an EMBL/GenBank/DDBJ whole genome shotgun (WGS) entry which is preliminary data.</text>
</comment>
<evidence type="ECO:0000256" key="4">
    <source>
        <dbReference type="ARBA" id="ARBA00022989"/>
    </source>
</evidence>
<dbReference type="GO" id="GO:0005886">
    <property type="term" value="C:plasma membrane"/>
    <property type="evidence" value="ECO:0007669"/>
    <property type="project" value="UniProtKB-ARBA"/>
</dbReference>
<dbReference type="CDD" id="cd16914">
    <property type="entry name" value="EcfT"/>
    <property type="match status" value="1"/>
</dbReference>
<proteinExistence type="predicted"/>
<dbReference type="Proteomes" id="UP000616595">
    <property type="component" value="Unassembled WGS sequence"/>
</dbReference>
<feature type="transmembrane region" description="Helical" evidence="6">
    <location>
        <begin position="122"/>
        <end position="139"/>
    </location>
</feature>
<dbReference type="Pfam" id="PF02361">
    <property type="entry name" value="CbiQ"/>
    <property type="match status" value="1"/>
</dbReference>
<organism evidence="7 8">
    <name type="scientific">Acetobacterium paludosum</name>
    <dbReference type="NCBI Taxonomy" id="52693"/>
    <lineage>
        <taxon>Bacteria</taxon>
        <taxon>Bacillati</taxon>
        <taxon>Bacillota</taxon>
        <taxon>Clostridia</taxon>
        <taxon>Eubacteriales</taxon>
        <taxon>Eubacteriaceae</taxon>
        <taxon>Acetobacterium</taxon>
    </lineage>
</organism>
<feature type="transmembrane region" description="Helical" evidence="6">
    <location>
        <begin position="245"/>
        <end position="262"/>
    </location>
</feature>
<keyword evidence="2" id="KW-1003">Cell membrane</keyword>
<evidence type="ECO:0000313" key="8">
    <source>
        <dbReference type="Proteomes" id="UP000616595"/>
    </source>
</evidence>
<reference evidence="7" key="1">
    <citation type="submission" date="2019-10" db="EMBL/GenBank/DDBJ databases">
        <authorList>
            <person name="Ross D.E."/>
            <person name="Gulliver D."/>
        </authorList>
    </citation>
    <scope>NUCLEOTIDE SEQUENCE</scope>
    <source>
        <strain evidence="7">DER-2019</strain>
    </source>
</reference>
<keyword evidence="3 6" id="KW-0812">Transmembrane</keyword>